<proteinExistence type="inferred from homology"/>
<feature type="domain" description="Neurotransmitter-gated ion-channel ligand-binding" evidence="12">
    <location>
        <begin position="51"/>
        <end position="250"/>
    </location>
</feature>
<evidence type="ECO:0000256" key="2">
    <source>
        <dbReference type="ARBA" id="ARBA00004236"/>
    </source>
</evidence>
<dbReference type="PRINTS" id="PR00252">
    <property type="entry name" value="NRIONCHANNEL"/>
</dbReference>
<evidence type="ECO:0000256" key="9">
    <source>
        <dbReference type="ARBA" id="ARBA00023136"/>
    </source>
</evidence>
<dbReference type="GO" id="GO:0005230">
    <property type="term" value="F:extracellular ligand-gated monoatomic ion channel activity"/>
    <property type="evidence" value="ECO:0007669"/>
    <property type="project" value="InterPro"/>
</dbReference>
<feature type="transmembrane region" description="Helical" evidence="11">
    <location>
        <begin position="431"/>
        <end position="451"/>
    </location>
</feature>
<evidence type="ECO:0000256" key="6">
    <source>
        <dbReference type="ARBA" id="ARBA00022729"/>
    </source>
</evidence>
<evidence type="ECO:0000259" key="12">
    <source>
        <dbReference type="Pfam" id="PF02931"/>
    </source>
</evidence>
<dbReference type="KEGG" id="aplc:110987993"/>
<dbReference type="Pfam" id="PF02932">
    <property type="entry name" value="Neur_chan_memb"/>
    <property type="match status" value="1"/>
</dbReference>
<dbReference type="InterPro" id="IPR006201">
    <property type="entry name" value="Neur_channel"/>
</dbReference>
<dbReference type="GO" id="GO:0004888">
    <property type="term" value="F:transmembrane signaling receptor activity"/>
    <property type="evidence" value="ECO:0007669"/>
    <property type="project" value="InterPro"/>
</dbReference>
<reference evidence="15" key="1">
    <citation type="submission" date="2025-08" db="UniProtKB">
        <authorList>
            <consortium name="RefSeq"/>
        </authorList>
    </citation>
    <scope>IDENTIFICATION</scope>
</reference>
<keyword evidence="10 11" id="KW-0407">Ion channel</keyword>
<dbReference type="PANTHER" id="PTHR18945">
    <property type="entry name" value="NEUROTRANSMITTER GATED ION CHANNEL"/>
    <property type="match status" value="1"/>
</dbReference>
<dbReference type="OrthoDB" id="6411688at2759"/>
<organism evidence="14 15">
    <name type="scientific">Acanthaster planci</name>
    <name type="common">Crown-of-thorns starfish</name>
    <dbReference type="NCBI Taxonomy" id="133434"/>
    <lineage>
        <taxon>Eukaryota</taxon>
        <taxon>Metazoa</taxon>
        <taxon>Echinodermata</taxon>
        <taxon>Eleutherozoa</taxon>
        <taxon>Asterozoa</taxon>
        <taxon>Asteroidea</taxon>
        <taxon>Valvatacea</taxon>
        <taxon>Valvatida</taxon>
        <taxon>Acanthasteridae</taxon>
        <taxon>Acanthaster</taxon>
    </lineage>
</organism>
<dbReference type="RefSeq" id="XP_022106906.1">
    <property type="nucleotide sequence ID" value="XM_022251214.1"/>
</dbReference>
<evidence type="ECO:0000313" key="14">
    <source>
        <dbReference type="Proteomes" id="UP000694845"/>
    </source>
</evidence>
<accession>A0A8B7ZTU3</accession>
<dbReference type="InterPro" id="IPR038050">
    <property type="entry name" value="Neuro_actylchol_rec"/>
</dbReference>
<keyword evidence="14" id="KW-1185">Reference proteome</keyword>
<feature type="signal peptide" evidence="11">
    <location>
        <begin position="1"/>
        <end position="25"/>
    </location>
</feature>
<keyword evidence="5 11" id="KW-0812">Transmembrane</keyword>
<dbReference type="PRINTS" id="PR00253">
    <property type="entry name" value="GABAARECEPTR"/>
</dbReference>
<dbReference type="SUPFAM" id="SSF63712">
    <property type="entry name" value="Nicotinic receptor ligand binding domain-like"/>
    <property type="match status" value="1"/>
</dbReference>
<keyword evidence="7 11" id="KW-1133">Transmembrane helix</keyword>
<dbReference type="Gene3D" id="1.20.58.390">
    <property type="entry name" value="Neurotransmitter-gated ion-channel transmembrane domain"/>
    <property type="match status" value="1"/>
</dbReference>
<dbReference type="InterPro" id="IPR036734">
    <property type="entry name" value="Neur_chan_lig-bd_sf"/>
</dbReference>
<dbReference type="AlphaFoldDB" id="A0A8B7ZTU3"/>
<evidence type="ECO:0000256" key="11">
    <source>
        <dbReference type="RuleBase" id="RU000687"/>
    </source>
</evidence>
<comment type="caution">
    <text evidence="11">Lacks conserved residue(s) required for the propagation of feature annotation.</text>
</comment>
<dbReference type="GO" id="GO:0005886">
    <property type="term" value="C:plasma membrane"/>
    <property type="evidence" value="ECO:0007669"/>
    <property type="project" value="UniProtKB-SubCell"/>
</dbReference>
<dbReference type="InterPro" id="IPR006029">
    <property type="entry name" value="Neurotrans-gated_channel_TM"/>
</dbReference>
<comment type="subcellular location">
    <subcellularLocation>
        <location evidence="2">Cell membrane</location>
    </subcellularLocation>
    <subcellularLocation>
        <location evidence="1">Membrane</location>
        <topology evidence="1">Multi-pass membrane protein</topology>
    </subcellularLocation>
</comment>
<sequence length="465" mass="52553">MSFDQLLRQVLAVNLLQFFAVGIGGQNTAKPPTPTLGASNSSIHSAFSIDDVIARYSGQSTRPNEKTGQPDDVFCAFKEINVDAVDETNMEFTITATLELAWSDLRLQSLLPADSQTIYSIRGNDIDRIWLPDLYFPLLKAGDFHKITSVNRVVRIARDLLPGVFYSIRLTLTQSCIMDLSSFPFDSQKCDTLISTFSYSSTELRLYWLDAPPDWSIRLGLVKLSQPRFSRARSKASEATVWKTYQTRDSEQFNFSFNVLNLSICLQRDGGHYVLNEMTISFVLSCLSWLNYWLDPEQTPARISLGITTVLAAITQSSTAKRRLPELSYNTALDIWLLVTVNMTIISLAEYGFVHILAGRAKKLEDNLEWLLEDKQQRAAAPRQHAETSFVFHRNGRTSLKASNPMASTDDEHRLRRAAHRYRQAAKRVDCAMRITVPLLLILFMVTYAFVFSGIGRNDSDDCEP</sequence>
<evidence type="ECO:0000256" key="10">
    <source>
        <dbReference type="ARBA" id="ARBA00023303"/>
    </source>
</evidence>
<comment type="similarity">
    <text evidence="11">Belongs to the ligand-gated ion channel (TC 1.A.9) family.</text>
</comment>
<keyword evidence="3 11" id="KW-0813">Transport</keyword>
<evidence type="ECO:0000256" key="4">
    <source>
        <dbReference type="ARBA" id="ARBA00022475"/>
    </source>
</evidence>
<keyword evidence="9 11" id="KW-0472">Membrane</keyword>
<dbReference type="PROSITE" id="PS00236">
    <property type="entry name" value="NEUROTR_ION_CHANNEL"/>
    <property type="match status" value="1"/>
</dbReference>
<dbReference type="Pfam" id="PF02931">
    <property type="entry name" value="Neur_chan_LBD"/>
    <property type="match status" value="1"/>
</dbReference>
<evidence type="ECO:0000256" key="5">
    <source>
        <dbReference type="ARBA" id="ARBA00022692"/>
    </source>
</evidence>
<keyword evidence="8 11" id="KW-0406">Ion transport</keyword>
<gene>
    <name evidence="15" type="primary">LOC110987993</name>
</gene>
<dbReference type="OMA" id="CAFKEIN"/>
<protein>
    <submittedName>
        <fullName evidence="15">Glycine receptor subunit alpha-4-like</fullName>
    </submittedName>
</protein>
<dbReference type="Gene3D" id="2.70.170.10">
    <property type="entry name" value="Neurotransmitter-gated ion-channel ligand-binding domain"/>
    <property type="match status" value="1"/>
</dbReference>
<dbReference type="GeneID" id="110987993"/>
<evidence type="ECO:0000256" key="8">
    <source>
        <dbReference type="ARBA" id="ARBA00023065"/>
    </source>
</evidence>
<dbReference type="Proteomes" id="UP000694845">
    <property type="component" value="Unplaced"/>
</dbReference>
<feature type="transmembrane region" description="Helical" evidence="11">
    <location>
        <begin position="335"/>
        <end position="358"/>
    </location>
</feature>
<feature type="chain" id="PRO_5034417539" evidence="11">
    <location>
        <begin position="26"/>
        <end position="465"/>
    </location>
</feature>
<dbReference type="SUPFAM" id="SSF90112">
    <property type="entry name" value="Neurotransmitter-gated ion-channel transmembrane pore"/>
    <property type="match status" value="1"/>
</dbReference>
<dbReference type="InterPro" id="IPR006202">
    <property type="entry name" value="Neur_chan_lig-bd"/>
</dbReference>
<evidence type="ECO:0000259" key="13">
    <source>
        <dbReference type="Pfam" id="PF02932"/>
    </source>
</evidence>
<evidence type="ECO:0000313" key="15">
    <source>
        <dbReference type="RefSeq" id="XP_022106906.1"/>
    </source>
</evidence>
<evidence type="ECO:0000256" key="3">
    <source>
        <dbReference type="ARBA" id="ARBA00022448"/>
    </source>
</evidence>
<evidence type="ECO:0000256" key="7">
    <source>
        <dbReference type="ARBA" id="ARBA00022989"/>
    </source>
</evidence>
<keyword evidence="4" id="KW-1003">Cell membrane</keyword>
<evidence type="ECO:0000256" key="1">
    <source>
        <dbReference type="ARBA" id="ARBA00004141"/>
    </source>
</evidence>
<keyword evidence="6 11" id="KW-0732">Signal</keyword>
<name>A0A8B7ZTU3_ACAPL</name>
<dbReference type="InterPro" id="IPR006028">
    <property type="entry name" value="GABAA/Glycine_rcpt"/>
</dbReference>
<dbReference type="InterPro" id="IPR036719">
    <property type="entry name" value="Neuro-gated_channel_TM_sf"/>
</dbReference>
<feature type="domain" description="Neurotransmitter-gated ion-channel transmembrane" evidence="13">
    <location>
        <begin position="283"/>
        <end position="373"/>
    </location>
</feature>
<dbReference type="InterPro" id="IPR018000">
    <property type="entry name" value="Neurotransmitter_ion_chnl_CS"/>
</dbReference>